<dbReference type="EMBL" id="JAPWTK010000054">
    <property type="protein sequence ID" value="KAJ8953770.1"/>
    <property type="molecule type" value="Genomic_DNA"/>
</dbReference>
<gene>
    <name evidence="3" type="ORF">NQ318_015428</name>
</gene>
<keyword evidence="2" id="KW-0732">Signal</keyword>
<feature type="chain" id="PRO_5043967479" evidence="2">
    <location>
        <begin position="27"/>
        <end position="300"/>
    </location>
</feature>
<dbReference type="Proteomes" id="UP001162162">
    <property type="component" value="Unassembled WGS sequence"/>
</dbReference>
<feature type="signal peptide" evidence="2">
    <location>
        <begin position="1"/>
        <end position="26"/>
    </location>
</feature>
<dbReference type="AlphaFoldDB" id="A0AAV8YSG7"/>
<name>A0AAV8YSG7_9CUCU</name>
<comment type="caution">
    <text evidence="3">The sequence shown here is derived from an EMBL/GenBank/DDBJ whole genome shotgun (WGS) entry which is preliminary data.</text>
</comment>
<feature type="compositionally biased region" description="Polar residues" evidence="1">
    <location>
        <begin position="139"/>
        <end position="149"/>
    </location>
</feature>
<organism evidence="3 4">
    <name type="scientific">Aromia moschata</name>
    <dbReference type="NCBI Taxonomy" id="1265417"/>
    <lineage>
        <taxon>Eukaryota</taxon>
        <taxon>Metazoa</taxon>
        <taxon>Ecdysozoa</taxon>
        <taxon>Arthropoda</taxon>
        <taxon>Hexapoda</taxon>
        <taxon>Insecta</taxon>
        <taxon>Pterygota</taxon>
        <taxon>Neoptera</taxon>
        <taxon>Endopterygota</taxon>
        <taxon>Coleoptera</taxon>
        <taxon>Polyphaga</taxon>
        <taxon>Cucujiformia</taxon>
        <taxon>Chrysomeloidea</taxon>
        <taxon>Cerambycidae</taxon>
        <taxon>Cerambycinae</taxon>
        <taxon>Callichromatini</taxon>
        <taxon>Aromia</taxon>
    </lineage>
</organism>
<proteinExistence type="predicted"/>
<dbReference type="PROSITE" id="PS51257">
    <property type="entry name" value="PROKAR_LIPOPROTEIN"/>
    <property type="match status" value="1"/>
</dbReference>
<keyword evidence="4" id="KW-1185">Reference proteome</keyword>
<feature type="region of interest" description="Disordered" evidence="1">
    <location>
        <begin position="212"/>
        <end position="239"/>
    </location>
</feature>
<sequence>MAFKYFPAAALALAAMACCRPAGSDGDRYRGGGGERGPPAVALAEATDPAATLQVGDENDRAKRGFARLSGYETFSMWKPAVYQLNRPYFIPVYGAPGKSPIYFPPQALNLNPGTPLDNPLPNRPFMGPGYLPPKEDTSPTSTEKSMNVTDRFDFDDDDDDDRPVWGASPTTSASVGVVPTRLPIASAAPSMQQGFPPLVHDVVNDTNSLALGESSQESSASSSFLPAPPSALSTPRPSPTGPSNCVWAIVTCCSASSNTAPVNCFEQRGCPGPFWGSSPCESNYAKAAIEAALNYYSNQ</sequence>
<evidence type="ECO:0000313" key="4">
    <source>
        <dbReference type="Proteomes" id="UP001162162"/>
    </source>
</evidence>
<evidence type="ECO:0000313" key="3">
    <source>
        <dbReference type="EMBL" id="KAJ8953770.1"/>
    </source>
</evidence>
<protein>
    <submittedName>
        <fullName evidence="3">Uncharacterized protein</fullName>
    </submittedName>
</protein>
<evidence type="ECO:0000256" key="2">
    <source>
        <dbReference type="SAM" id="SignalP"/>
    </source>
</evidence>
<accession>A0AAV8YSG7</accession>
<evidence type="ECO:0000256" key="1">
    <source>
        <dbReference type="SAM" id="MobiDB-lite"/>
    </source>
</evidence>
<feature type="compositionally biased region" description="Low complexity" evidence="1">
    <location>
        <begin position="212"/>
        <end position="236"/>
    </location>
</feature>
<feature type="region of interest" description="Disordered" evidence="1">
    <location>
        <begin position="114"/>
        <end position="173"/>
    </location>
</feature>
<reference evidence="3" key="1">
    <citation type="journal article" date="2023" name="Insect Mol. Biol.">
        <title>Genome sequencing provides insights into the evolution of gene families encoding plant cell wall-degrading enzymes in longhorned beetles.</title>
        <authorList>
            <person name="Shin N.R."/>
            <person name="Okamura Y."/>
            <person name="Kirsch R."/>
            <person name="Pauchet Y."/>
        </authorList>
    </citation>
    <scope>NUCLEOTIDE SEQUENCE</scope>
    <source>
        <strain evidence="3">AMC_N1</strain>
    </source>
</reference>